<name>A0A2I0K7T3_PUNGR</name>
<feature type="region of interest" description="Disordered" evidence="1">
    <location>
        <begin position="1"/>
        <end position="25"/>
    </location>
</feature>
<keyword evidence="3" id="KW-1185">Reference proteome</keyword>
<proteinExistence type="predicted"/>
<protein>
    <submittedName>
        <fullName evidence="2">Uncharacterized protein</fullName>
    </submittedName>
</protein>
<dbReference type="Proteomes" id="UP000233551">
    <property type="component" value="Unassembled WGS sequence"/>
</dbReference>
<dbReference type="EMBL" id="PGOL01000803">
    <property type="protein sequence ID" value="PKI64607.1"/>
    <property type="molecule type" value="Genomic_DNA"/>
</dbReference>
<organism evidence="2 3">
    <name type="scientific">Punica granatum</name>
    <name type="common">Pomegranate</name>
    <dbReference type="NCBI Taxonomy" id="22663"/>
    <lineage>
        <taxon>Eukaryota</taxon>
        <taxon>Viridiplantae</taxon>
        <taxon>Streptophyta</taxon>
        <taxon>Embryophyta</taxon>
        <taxon>Tracheophyta</taxon>
        <taxon>Spermatophyta</taxon>
        <taxon>Magnoliopsida</taxon>
        <taxon>eudicotyledons</taxon>
        <taxon>Gunneridae</taxon>
        <taxon>Pentapetalae</taxon>
        <taxon>rosids</taxon>
        <taxon>malvids</taxon>
        <taxon>Myrtales</taxon>
        <taxon>Lythraceae</taxon>
        <taxon>Punica</taxon>
    </lineage>
</organism>
<evidence type="ECO:0000313" key="3">
    <source>
        <dbReference type="Proteomes" id="UP000233551"/>
    </source>
</evidence>
<evidence type="ECO:0000256" key="1">
    <source>
        <dbReference type="SAM" id="MobiDB-lite"/>
    </source>
</evidence>
<accession>A0A2I0K7T3</accession>
<reference evidence="2 3" key="1">
    <citation type="submission" date="2017-11" db="EMBL/GenBank/DDBJ databases">
        <title>De-novo sequencing of pomegranate (Punica granatum L.) genome.</title>
        <authorList>
            <person name="Akparov Z."/>
            <person name="Amiraslanov A."/>
            <person name="Hajiyeva S."/>
            <person name="Abbasov M."/>
            <person name="Kaur K."/>
            <person name="Hamwieh A."/>
            <person name="Solovyev V."/>
            <person name="Salamov A."/>
            <person name="Braich B."/>
            <person name="Kosarev P."/>
            <person name="Mahmoud A."/>
            <person name="Hajiyev E."/>
            <person name="Babayeva S."/>
            <person name="Izzatullayeva V."/>
            <person name="Mammadov A."/>
            <person name="Mammadov A."/>
            <person name="Sharifova S."/>
            <person name="Ojaghi J."/>
            <person name="Eynullazada K."/>
            <person name="Bayramov B."/>
            <person name="Abdulazimova A."/>
            <person name="Shahmuradov I."/>
        </authorList>
    </citation>
    <scope>NUCLEOTIDE SEQUENCE [LARGE SCALE GENOMIC DNA]</scope>
    <source>
        <strain evidence="3">cv. AG2017</strain>
        <tissue evidence="2">Leaf</tissue>
    </source>
</reference>
<comment type="caution">
    <text evidence="2">The sequence shown here is derived from an EMBL/GenBank/DDBJ whole genome shotgun (WGS) entry which is preliminary data.</text>
</comment>
<sequence length="89" mass="9734">MPQNIDHGSNAPYTTSACNPSAESGLTSTHCFALSSVYVEDHSDRISELWSDMTRELDLSYGYLKSQATLLLSFGPVGPDLQLFEPALH</sequence>
<dbReference type="AlphaFoldDB" id="A0A2I0K7T3"/>
<evidence type="ECO:0000313" key="2">
    <source>
        <dbReference type="EMBL" id="PKI64607.1"/>
    </source>
</evidence>
<gene>
    <name evidence="2" type="ORF">CRG98_015039</name>
</gene>